<feature type="region of interest" description="Disordered" evidence="1">
    <location>
        <begin position="427"/>
        <end position="471"/>
    </location>
</feature>
<feature type="region of interest" description="Disordered" evidence="1">
    <location>
        <begin position="1"/>
        <end position="87"/>
    </location>
</feature>
<feature type="region of interest" description="Disordered" evidence="1">
    <location>
        <begin position="344"/>
        <end position="412"/>
    </location>
</feature>
<organism evidence="2 3">
    <name type="scientific">Ophiobolus disseminans</name>
    <dbReference type="NCBI Taxonomy" id="1469910"/>
    <lineage>
        <taxon>Eukaryota</taxon>
        <taxon>Fungi</taxon>
        <taxon>Dikarya</taxon>
        <taxon>Ascomycota</taxon>
        <taxon>Pezizomycotina</taxon>
        <taxon>Dothideomycetes</taxon>
        <taxon>Pleosporomycetidae</taxon>
        <taxon>Pleosporales</taxon>
        <taxon>Pleosporineae</taxon>
        <taxon>Phaeosphaeriaceae</taxon>
        <taxon>Ophiobolus</taxon>
    </lineage>
</organism>
<evidence type="ECO:0000313" key="2">
    <source>
        <dbReference type="EMBL" id="KAF2826771.1"/>
    </source>
</evidence>
<feature type="region of interest" description="Disordered" evidence="1">
    <location>
        <begin position="176"/>
        <end position="233"/>
    </location>
</feature>
<keyword evidence="3" id="KW-1185">Reference proteome</keyword>
<feature type="compositionally biased region" description="Polar residues" evidence="1">
    <location>
        <begin position="355"/>
        <end position="376"/>
    </location>
</feature>
<dbReference type="AlphaFoldDB" id="A0A6A7A0I9"/>
<protein>
    <submittedName>
        <fullName evidence="2">Uncharacterized protein</fullName>
    </submittedName>
</protein>
<feature type="compositionally biased region" description="Polar residues" evidence="1">
    <location>
        <begin position="208"/>
        <end position="233"/>
    </location>
</feature>
<name>A0A6A7A0I9_9PLEO</name>
<feature type="compositionally biased region" description="Low complexity" evidence="1">
    <location>
        <begin position="197"/>
        <end position="207"/>
    </location>
</feature>
<sequence length="471" mass="51340">MVDVTVASQLQQWSFEKTATRPERCSSDSSASSPNLCDDTTETLRIDTTSPERRSPPPRKESIALQERYMSSEEDLSPADDGSDSEYDYDDVVIHDPAKECKARTMSISRWSKGKSCDMAVTVSYAFVGRPKVVELQDCKSPTTEAPTIQKRSASLANIPITPITLLRKAEAAQRLSMKVEPTTTRSISPPAELNTRRPSTSHSPTTEAPSSLHLTESASTTSSFRTAPSNRSISPAVDDILARPVTAIVDAHASARSSVYVSSQVRNGLERAQTTQSSFRQSQWAPLTPASPATHAFLSSDPYETSSIHSASPIIKPAPHRRLRSISMKLALAKIAITPSKKTYDSRIDGKMPNTPSTPLTPQTAPIQGSSSFASPNRLRRASTILRPRSRHGETSRGPSPETAPPVPSINMSNVALNRLSRMQARGANEREPTLVLPPCPSDTDEDPMSSFKSKKIRKRKSLMSLMDAL</sequence>
<dbReference type="Proteomes" id="UP000799424">
    <property type="component" value="Unassembled WGS sequence"/>
</dbReference>
<dbReference type="EMBL" id="MU006225">
    <property type="protein sequence ID" value="KAF2826771.1"/>
    <property type="molecule type" value="Genomic_DNA"/>
</dbReference>
<feature type="compositionally biased region" description="Acidic residues" evidence="1">
    <location>
        <begin position="72"/>
        <end position="87"/>
    </location>
</feature>
<accession>A0A6A7A0I9</accession>
<dbReference type="OrthoDB" id="3926619at2759"/>
<proteinExistence type="predicted"/>
<evidence type="ECO:0000313" key="3">
    <source>
        <dbReference type="Proteomes" id="UP000799424"/>
    </source>
</evidence>
<feature type="compositionally biased region" description="Basic residues" evidence="1">
    <location>
        <begin position="454"/>
        <end position="463"/>
    </location>
</feature>
<gene>
    <name evidence="2" type="ORF">CC86DRAFT_369936</name>
</gene>
<evidence type="ECO:0000256" key="1">
    <source>
        <dbReference type="SAM" id="MobiDB-lite"/>
    </source>
</evidence>
<feature type="compositionally biased region" description="Polar residues" evidence="1">
    <location>
        <begin position="1"/>
        <end position="17"/>
    </location>
</feature>
<feature type="compositionally biased region" description="Basic and acidic residues" evidence="1">
    <location>
        <begin position="42"/>
        <end position="62"/>
    </location>
</feature>
<reference evidence="2" key="1">
    <citation type="journal article" date="2020" name="Stud. Mycol.">
        <title>101 Dothideomycetes genomes: a test case for predicting lifestyles and emergence of pathogens.</title>
        <authorList>
            <person name="Haridas S."/>
            <person name="Albert R."/>
            <person name="Binder M."/>
            <person name="Bloem J."/>
            <person name="Labutti K."/>
            <person name="Salamov A."/>
            <person name="Andreopoulos B."/>
            <person name="Baker S."/>
            <person name="Barry K."/>
            <person name="Bills G."/>
            <person name="Bluhm B."/>
            <person name="Cannon C."/>
            <person name="Castanera R."/>
            <person name="Culley D."/>
            <person name="Daum C."/>
            <person name="Ezra D."/>
            <person name="Gonzalez J."/>
            <person name="Henrissat B."/>
            <person name="Kuo A."/>
            <person name="Liang C."/>
            <person name="Lipzen A."/>
            <person name="Lutzoni F."/>
            <person name="Magnuson J."/>
            <person name="Mondo S."/>
            <person name="Nolan M."/>
            <person name="Ohm R."/>
            <person name="Pangilinan J."/>
            <person name="Park H.-J."/>
            <person name="Ramirez L."/>
            <person name="Alfaro M."/>
            <person name="Sun H."/>
            <person name="Tritt A."/>
            <person name="Yoshinaga Y."/>
            <person name="Zwiers L.-H."/>
            <person name="Turgeon B."/>
            <person name="Goodwin S."/>
            <person name="Spatafora J."/>
            <person name="Crous P."/>
            <person name="Grigoriev I."/>
        </authorList>
    </citation>
    <scope>NUCLEOTIDE SEQUENCE</scope>
    <source>
        <strain evidence="2">CBS 113818</strain>
    </source>
</reference>